<organism evidence="2 3">
    <name type="scientific">Desulfoluna butyratoxydans</name>
    <dbReference type="NCBI Taxonomy" id="231438"/>
    <lineage>
        <taxon>Bacteria</taxon>
        <taxon>Pseudomonadati</taxon>
        <taxon>Thermodesulfobacteriota</taxon>
        <taxon>Desulfobacteria</taxon>
        <taxon>Desulfobacterales</taxon>
        <taxon>Desulfolunaceae</taxon>
        <taxon>Desulfoluna</taxon>
    </lineage>
</organism>
<evidence type="ECO:0000256" key="1">
    <source>
        <dbReference type="SAM" id="Phobius"/>
    </source>
</evidence>
<keyword evidence="3" id="KW-1185">Reference proteome</keyword>
<feature type="transmembrane region" description="Helical" evidence="1">
    <location>
        <begin position="133"/>
        <end position="157"/>
    </location>
</feature>
<dbReference type="RefSeq" id="WP_180139129.1">
    <property type="nucleotide sequence ID" value="NZ_CAADHO010000003.1"/>
</dbReference>
<accession>A0A4U8YSB6</accession>
<protein>
    <submittedName>
        <fullName evidence="2">Uncharacterized protein</fullName>
    </submittedName>
</protein>
<proteinExistence type="predicted"/>
<dbReference type="EMBL" id="CAADHO010000003">
    <property type="protein sequence ID" value="VFQ44173.1"/>
    <property type="molecule type" value="Genomic_DNA"/>
</dbReference>
<dbReference type="AlphaFoldDB" id="A0A4U8YSB6"/>
<dbReference type="Proteomes" id="UP000507962">
    <property type="component" value="Unassembled WGS sequence"/>
</dbReference>
<keyword evidence="1" id="KW-0812">Transmembrane</keyword>
<gene>
    <name evidence="2" type="ORF">MSL71_18170</name>
</gene>
<feature type="transmembrane region" description="Helical" evidence="1">
    <location>
        <begin position="251"/>
        <end position="276"/>
    </location>
</feature>
<keyword evidence="1" id="KW-1133">Transmembrane helix</keyword>
<sequence length="298" mass="33237">MMEKEFQENAVEKSDESSGVQLKNVLMNEGITAIWIDKLLDCFRQDFFSDFFEKSEAWLIKCGLYGLYIVGILGLLTSLIFPIRYNALPFMYSFGIGVSWVLLCVVLHYTAYKFVPNMTNIISSTPTKMSSEAFLNSIALISGLCGVVSLLAGIFFWIKTSSFNSFVIGLFSFVFCEYMLALSLNPNLLNINIDKNISAGEEFIGILSFFVKSNLKIIPIIFGSGIVLSIISLIGAMFTKFNYIPEITAKMMTIGGFTLTALLPFVGYLLFLSYYFVLDLVASVISIPSKIDALNQEK</sequence>
<reference evidence="2 3" key="1">
    <citation type="submission" date="2019-03" db="EMBL/GenBank/DDBJ databases">
        <authorList>
            <person name="Nijsse B."/>
        </authorList>
    </citation>
    <scope>NUCLEOTIDE SEQUENCE [LARGE SCALE GENOMIC DNA]</scope>
    <source>
        <strain evidence="2">Desulfoluna butyratoxydans MSL71</strain>
    </source>
</reference>
<feature type="transmembrane region" description="Helical" evidence="1">
    <location>
        <begin position="91"/>
        <end position="112"/>
    </location>
</feature>
<feature type="transmembrane region" description="Helical" evidence="1">
    <location>
        <begin position="217"/>
        <end position="239"/>
    </location>
</feature>
<keyword evidence="1" id="KW-0472">Membrane</keyword>
<name>A0A4U8YSB6_9BACT</name>
<feature type="transmembrane region" description="Helical" evidence="1">
    <location>
        <begin position="64"/>
        <end position="85"/>
    </location>
</feature>
<evidence type="ECO:0000313" key="2">
    <source>
        <dbReference type="EMBL" id="VFQ44173.1"/>
    </source>
</evidence>
<evidence type="ECO:0000313" key="3">
    <source>
        <dbReference type="Proteomes" id="UP000507962"/>
    </source>
</evidence>
<feature type="transmembrane region" description="Helical" evidence="1">
    <location>
        <begin position="163"/>
        <end position="181"/>
    </location>
</feature>